<keyword evidence="12" id="KW-1185">Reference proteome</keyword>
<dbReference type="SUPFAM" id="SSF64518">
    <property type="entry name" value="Phase 1 flagellin"/>
    <property type="match status" value="2"/>
</dbReference>
<gene>
    <name evidence="11" type="primary">flgK</name>
    <name evidence="11" type="ORF">HNE05_06615</name>
</gene>
<name>A0A6M8FSL3_9GAMM</name>
<dbReference type="EMBL" id="CP053697">
    <property type="protein sequence ID" value="QKE63046.1"/>
    <property type="molecule type" value="Genomic_DNA"/>
</dbReference>
<evidence type="ECO:0000313" key="12">
    <source>
        <dbReference type="Proteomes" id="UP000501379"/>
    </source>
</evidence>
<evidence type="ECO:0000256" key="2">
    <source>
        <dbReference type="ARBA" id="ARBA00004613"/>
    </source>
</evidence>
<dbReference type="Pfam" id="PF22638">
    <property type="entry name" value="FlgK_D1"/>
    <property type="match status" value="1"/>
</dbReference>
<dbReference type="Proteomes" id="UP000501379">
    <property type="component" value="Chromosome"/>
</dbReference>
<keyword evidence="11" id="KW-0969">Cilium</keyword>
<dbReference type="InterPro" id="IPR002371">
    <property type="entry name" value="FlgK"/>
</dbReference>
<dbReference type="GO" id="GO:0005198">
    <property type="term" value="F:structural molecule activity"/>
    <property type="evidence" value="ECO:0007669"/>
    <property type="project" value="InterPro"/>
</dbReference>
<evidence type="ECO:0000259" key="7">
    <source>
        <dbReference type="Pfam" id="PF00460"/>
    </source>
</evidence>
<evidence type="ECO:0000259" key="10">
    <source>
        <dbReference type="Pfam" id="PF22638"/>
    </source>
</evidence>
<dbReference type="InterPro" id="IPR049119">
    <property type="entry name" value="FlgK_D2-like"/>
</dbReference>
<dbReference type="GO" id="GO:0005576">
    <property type="term" value="C:extracellular region"/>
    <property type="evidence" value="ECO:0007669"/>
    <property type="project" value="UniProtKB-SubCell"/>
</dbReference>
<dbReference type="PRINTS" id="PR01005">
    <property type="entry name" value="FLGHOOKAP1"/>
</dbReference>
<sequence>MADLLSIGLSGLSANKTSLAVTGHNITNVNTPGFSRQDTIQATRVPQFSGAGYIGSGTTLVDVRRIYNEFLTTQVRTSTALNSDVNAYLSQINQLDSLLAGSTTGITPGLQRVFAALQTAAEDPANIPARQLVLSESEGLAKRFNTIYDRLYEQNAFINKQLEAVTDQVNQLANSIAGYNDAIAVAGANGQQPNDLLDAREEAVRQLSEFIGVTVVPQDDNTYNLFIGSGQPLVVGSTASQLAVVQGQADPLRSEVEFISGNSRQGITSLITGGEMGGLIRYREDVLDETLNSVGRLALSVADQINTQLGQGLDLKGNFGEPLFRDINDPTLLTQRSLARVGNSDGTANLNVLIEDTTTLTTSDYEVEFTSATEYTVRRISDGQMVSALYDDDADPDTPLVAAPAPYDITSGTPLIFDGFSMNVAAGTFAAGDKFRIMPTRNEGSYIRSDLTNAQELAFASPLKAETSPANIGNGTITQPSLITQINIYDPVAQAGLENSLRTAPPLRIVFTSTTDYDVVDTTGAVLSSNTIVPGQNNTQQITAGIAPDDFTFDFTISGRPETGDNFTISFNTNGVSDNRNALKLADLQNKTTVGIDPNFPATTGTSFTDTYGDLVERVGTLTSQARVDGEATTSILKQATDNRDSVSAVNLDEEAAKLIQFEQYYQASAQIIQVARSLFDTLINTF</sequence>
<comment type="subcellular location">
    <subcellularLocation>
        <location evidence="1">Bacterial flagellum</location>
    </subcellularLocation>
    <subcellularLocation>
        <location evidence="2">Secreted</location>
    </subcellularLocation>
</comment>
<dbReference type="Pfam" id="PF06429">
    <property type="entry name" value="Flg_bbr_C"/>
    <property type="match status" value="1"/>
</dbReference>
<feature type="domain" description="Flagellar basal body rod protein N-terminal" evidence="7">
    <location>
        <begin position="7"/>
        <end position="34"/>
    </location>
</feature>
<reference evidence="11" key="1">
    <citation type="submission" date="2020-07" db="EMBL/GenBank/DDBJ databases">
        <title>Nitrate ammonifying Pseudomonas campi sp. nov. isolated from German agricultural grassland.</title>
        <authorList>
            <person name="Timsy T."/>
            <person name="Ulrich A."/>
            <person name="Spanner T."/>
            <person name="Foesel B."/>
            <person name="Kolb S."/>
            <person name="Horn M.A."/>
            <person name="Behrendt U."/>
        </authorList>
    </citation>
    <scope>NUCLEOTIDE SEQUENCE</scope>
    <source>
        <strain evidence="11">S1-A32-2</strain>
    </source>
</reference>
<feature type="domain" description="Flagellar basal-body/hook protein C-terminal" evidence="8">
    <location>
        <begin position="647"/>
        <end position="685"/>
    </location>
</feature>
<organism evidence="11 12">
    <name type="scientific">Aquipseudomonas campi</name>
    <dbReference type="NCBI Taxonomy" id="2731681"/>
    <lineage>
        <taxon>Bacteria</taxon>
        <taxon>Pseudomonadati</taxon>
        <taxon>Pseudomonadota</taxon>
        <taxon>Gammaproteobacteria</taxon>
        <taxon>Pseudomonadales</taxon>
        <taxon>Pseudomonadaceae</taxon>
        <taxon>Aquipseudomonas</taxon>
    </lineage>
</organism>
<dbReference type="KEGG" id="pcam:HNE05_06615"/>
<protein>
    <recommendedName>
        <fullName evidence="4">Flagellar hook-associated protein 1</fullName>
    </recommendedName>
</protein>
<keyword evidence="11" id="KW-0966">Cell projection</keyword>
<evidence type="ECO:0000256" key="1">
    <source>
        <dbReference type="ARBA" id="ARBA00004365"/>
    </source>
</evidence>
<dbReference type="RefSeq" id="WP_173205868.1">
    <property type="nucleotide sequence ID" value="NZ_CP053697.2"/>
</dbReference>
<evidence type="ECO:0000256" key="5">
    <source>
        <dbReference type="ARBA" id="ARBA00022525"/>
    </source>
</evidence>
<keyword evidence="6" id="KW-0975">Bacterial flagellum</keyword>
<dbReference type="Pfam" id="PF21158">
    <property type="entry name" value="flgK_1st_1"/>
    <property type="match status" value="1"/>
</dbReference>
<evidence type="ECO:0000259" key="8">
    <source>
        <dbReference type="Pfam" id="PF06429"/>
    </source>
</evidence>
<evidence type="ECO:0000256" key="4">
    <source>
        <dbReference type="ARBA" id="ARBA00016244"/>
    </source>
</evidence>
<dbReference type="AlphaFoldDB" id="A0A6M8FSL3"/>
<dbReference type="InterPro" id="IPR010930">
    <property type="entry name" value="Flg_bb/hook_C_dom"/>
</dbReference>
<evidence type="ECO:0000313" key="11">
    <source>
        <dbReference type="EMBL" id="QKE63046.1"/>
    </source>
</evidence>
<dbReference type="GO" id="GO:0044780">
    <property type="term" value="P:bacterial-type flagellum assembly"/>
    <property type="evidence" value="ECO:0007669"/>
    <property type="project" value="InterPro"/>
</dbReference>
<feature type="domain" description="Flagellar hook-associated protein FlgK helical" evidence="10">
    <location>
        <begin position="93"/>
        <end position="324"/>
    </location>
</feature>
<dbReference type="PANTHER" id="PTHR30033:SF1">
    <property type="entry name" value="FLAGELLAR HOOK-ASSOCIATED PROTEIN 1"/>
    <property type="match status" value="1"/>
</dbReference>
<dbReference type="PANTHER" id="PTHR30033">
    <property type="entry name" value="FLAGELLAR HOOK-ASSOCIATED PROTEIN 1"/>
    <property type="match status" value="1"/>
</dbReference>
<comment type="similarity">
    <text evidence="3">Belongs to the flagella basal body rod proteins family.</text>
</comment>
<dbReference type="InterPro" id="IPR053927">
    <property type="entry name" value="FlgK_helical"/>
</dbReference>
<keyword evidence="11" id="KW-0282">Flagellum</keyword>
<accession>A0A6M8FSL3</accession>
<feature type="domain" description="Flagellar hook-associated protein 1 D2-like" evidence="9">
    <location>
        <begin position="342"/>
        <end position="439"/>
    </location>
</feature>
<dbReference type="Pfam" id="PF00460">
    <property type="entry name" value="Flg_bb_rod"/>
    <property type="match status" value="1"/>
</dbReference>
<dbReference type="NCBIfam" id="TIGR02492">
    <property type="entry name" value="flgK_ends"/>
    <property type="match status" value="1"/>
</dbReference>
<proteinExistence type="inferred from homology"/>
<evidence type="ECO:0000256" key="6">
    <source>
        <dbReference type="ARBA" id="ARBA00023143"/>
    </source>
</evidence>
<dbReference type="GO" id="GO:0009424">
    <property type="term" value="C:bacterial-type flagellum hook"/>
    <property type="evidence" value="ECO:0007669"/>
    <property type="project" value="InterPro"/>
</dbReference>
<evidence type="ECO:0000256" key="3">
    <source>
        <dbReference type="ARBA" id="ARBA00009677"/>
    </source>
</evidence>
<evidence type="ECO:0000259" key="9">
    <source>
        <dbReference type="Pfam" id="PF21158"/>
    </source>
</evidence>
<keyword evidence="5" id="KW-0964">Secreted</keyword>
<dbReference type="InterPro" id="IPR001444">
    <property type="entry name" value="Flag_bb_rod_N"/>
</dbReference>